<gene>
    <name evidence="1" type="primary">Acey_s0130.g1530</name>
    <name evidence="1" type="ORF">Y032_0130g1530</name>
</gene>
<dbReference type="AlphaFoldDB" id="A0A016T7C2"/>
<dbReference type="EMBL" id="JARK01001466">
    <property type="protein sequence ID" value="EYB98542.1"/>
    <property type="molecule type" value="Genomic_DNA"/>
</dbReference>
<accession>A0A016T7C2</accession>
<name>A0A016T7C2_9BILA</name>
<organism evidence="1 2">
    <name type="scientific">Ancylostoma ceylanicum</name>
    <dbReference type="NCBI Taxonomy" id="53326"/>
    <lineage>
        <taxon>Eukaryota</taxon>
        <taxon>Metazoa</taxon>
        <taxon>Ecdysozoa</taxon>
        <taxon>Nematoda</taxon>
        <taxon>Chromadorea</taxon>
        <taxon>Rhabditida</taxon>
        <taxon>Rhabditina</taxon>
        <taxon>Rhabditomorpha</taxon>
        <taxon>Strongyloidea</taxon>
        <taxon>Ancylostomatidae</taxon>
        <taxon>Ancylostomatinae</taxon>
        <taxon>Ancylostoma</taxon>
    </lineage>
</organism>
<keyword evidence="2" id="KW-1185">Reference proteome</keyword>
<evidence type="ECO:0000313" key="2">
    <source>
        <dbReference type="Proteomes" id="UP000024635"/>
    </source>
</evidence>
<evidence type="ECO:0000313" key="1">
    <source>
        <dbReference type="EMBL" id="EYB98542.1"/>
    </source>
</evidence>
<comment type="caution">
    <text evidence="1">The sequence shown here is derived from an EMBL/GenBank/DDBJ whole genome shotgun (WGS) entry which is preliminary data.</text>
</comment>
<dbReference type="Proteomes" id="UP000024635">
    <property type="component" value="Unassembled WGS sequence"/>
</dbReference>
<reference evidence="2" key="1">
    <citation type="journal article" date="2015" name="Nat. Genet.">
        <title>The genome and transcriptome of the zoonotic hookworm Ancylostoma ceylanicum identify infection-specific gene families.</title>
        <authorList>
            <person name="Schwarz E.M."/>
            <person name="Hu Y."/>
            <person name="Antoshechkin I."/>
            <person name="Miller M.M."/>
            <person name="Sternberg P.W."/>
            <person name="Aroian R.V."/>
        </authorList>
    </citation>
    <scope>NUCLEOTIDE SEQUENCE</scope>
    <source>
        <strain evidence="2">HY135</strain>
    </source>
</reference>
<protein>
    <submittedName>
        <fullName evidence="1">Uncharacterized protein</fullName>
    </submittedName>
</protein>
<sequence length="142" mass="15571">MTSIPFVLSLPSARSVVDDVEERSDSFPGERSAGPSTITHQPISLVVSLVYDHTIDVLPSKPIPLSHEDEIFTVGRNYEARLNVACAGCTSEDNAQELYVWCAAFLTCPQCPPTSLQRSTALEELKNQKGEHGGQDPFSYFI</sequence>
<proteinExistence type="predicted"/>